<feature type="domain" description="DinB-like" evidence="1">
    <location>
        <begin position="11"/>
        <end position="149"/>
    </location>
</feature>
<dbReference type="Gene3D" id="1.20.120.450">
    <property type="entry name" value="dinb family like domain"/>
    <property type="match status" value="1"/>
</dbReference>
<sequence length="162" mass="18721">MKDPQVVLSKLEEIRAETLRRLDDLAQGQLDWRPSLGPDDEEAWSLGEVFMHLAIDEFYLRELIARPLLEGIKPPDGVRFLPPPPPYGVSKDVIQFWFERARLQTRRLFDDWPTDANLDVRHEGGLEAMNGLEWFEGYGGHEALHHQQIEHLVAQMPQSAEE</sequence>
<dbReference type="AlphaFoldDB" id="K0J3K6"/>
<reference evidence="2" key="2">
    <citation type="journal article" date="2014" name="FEMS Microbiol. Ecol.">
        <title>Novel integrons and gene cassettes from a Cascadian submarine gas-hydrate-bearing core.</title>
        <authorList>
            <person name="Elsaied H."/>
            <person name="Stokes H.W."/>
            <person name="Yoshioka H."/>
            <person name="Mitani Y."/>
            <person name="Maruyama A."/>
        </authorList>
    </citation>
    <scope>NUCLEOTIDE SEQUENCE</scope>
</reference>
<dbReference type="SUPFAM" id="SSF109854">
    <property type="entry name" value="DinB/YfiT-like putative metalloenzymes"/>
    <property type="match status" value="1"/>
</dbReference>
<evidence type="ECO:0000259" key="1">
    <source>
        <dbReference type="Pfam" id="PF12867"/>
    </source>
</evidence>
<dbReference type="InterPro" id="IPR024775">
    <property type="entry name" value="DinB-like"/>
</dbReference>
<dbReference type="InterPro" id="IPR034660">
    <property type="entry name" value="DinB/YfiT-like"/>
</dbReference>
<organism evidence="2">
    <name type="scientific">uncultured microorganism</name>
    <dbReference type="NCBI Taxonomy" id="358574"/>
    <lineage>
        <taxon>unclassified sequences</taxon>
        <taxon>environmental samples</taxon>
    </lineage>
</organism>
<protein>
    <recommendedName>
        <fullName evidence="1">DinB-like domain-containing protein</fullName>
    </recommendedName>
</protein>
<accession>K0J3K6</accession>
<dbReference type="Pfam" id="PF12867">
    <property type="entry name" value="DinB_2"/>
    <property type="match status" value="1"/>
</dbReference>
<evidence type="ECO:0000313" key="2">
    <source>
        <dbReference type="EMBL" id="BAM62518.1"/>
    </source>
</evidence>
<proteinExistence type="predicted"/>
<dbReference type="EMBL" id="AB750476">
    <property type="protein sequence ID" value="BAM62518.1"/>
    <property type="molecule type" value="Genomic_DNA"/>
</dbReference>
<reference evidence="2" key="1">
    <citation type="submission" date="2012-09" db="EMBL/GenBank/DDBJ databases">
        <authorList>
            <person name="Elsaied H.E."/>
            <person name="Maruyama A."/>
        </authorList>
    </citation>
    <scope>NUCLEOTIDE SEQUENCE</scope>
</reference>
<name>K0J3K6_9ZZZZ</name>